<evidence type="ECO:0000313" key="1">
    <source>
        <dbReference type="Proteomes" id="UP000887574"/>
    </source>
</evidence>
<proteinExistence type="predicted"/>
<dbReference type="AlphaFoldDB" id="A0A915CXS1"/>
<name>A0A915CXS1_9BILA</name>
<protein>
    <submittedName>
        <fullName evidence="2">Uncharacterized protein</fullName>
    </submittedName>
</protein>
<dbReference type="WBParaSite" id="jg13276">
    <property type="protein sequence ID" value="jg13276"/>
    <property type="gene ID" value="jg13276"/>
</dbReference>
<dbReference type="Proteomes" id="UP000887574">
    <property type="component" value="Unplaced"/>
</dbReference>
<reference evidence="2" key="1">
    <citation type="submission" date="2022-11" db="UniProtKB">
        <authorList>
            <consortium name="WormBaseParasite"/>
        </authorList>
    </citation>
    <scope>IDENTIFICATION</scope>
</reference>
<accession>A0A915CXS1</accession>
<keyword evidence="1" id="KW-1185">Reference proteome</keyword>
<evidence type="ECO:0000313" key="2">
    <source>
        <dbReference type="WBParaSite" id="jg13276"/>
    </source>
</evidence>
<sequence>MTDDLQLTDSIANHPAVLNCPELDLTGIANLRPCEIVKFLHAPKSTTNETAPLINEVNLGINSYDLERTVDFYYQLVELIQTRFQSDAELCRFALCITETKLNYALLPDQFSVINKTTKEFLHYSYKYPHVMFERHPINSVRYCEIEEEESDSDHSL</sequence>
<organism evidence="1 2">
    <name type="scientific">Ditylenchus dipsaci</name>
    <dbReference type="NCBI Taxonomy" id="166011"/>
    <lineage>
        <taxon>Eukaryota</taxon>
        <taxon>Metazoa</taxon>
        <taxon>Ecdysozoa</taxon>
        <taxon>Nematoda</taxon>
        <taxon>Chromadorea</taxon>
        <taxon>Rhabditida</taxon>
        <taxon>Tylenchina</taxon>
        <taxon>Tylenchomorpha</taxon>
        <taxon>Sphaerularioidea</taxon>
        <taxon>Anguinidae</taxon>
        <taxon>Anguininae</taxon>
        <taxon>Ditylenchus</taxon>
    </lineage>
</organism>